<evidence type="ECO:0000256" key="8">
    <source>
        <dbReference type="ARBA" id="ARBA00023012"/>
    </source>
</evidence>
<organism evidence="11 12">
    <name type="scientific">Ureibacillus terrenus</name>
    <dbReference type="NCBI Taxonomy" id="118246"/>
    <lineage>
        <taxon>Bacteria</taxon>
        <taxon>Bacillati</taxon>
        <taxon>Bacillota</taxon>
        <taxon>Bacilli</taxon>
        <taxon>Bacillales</taxon>
        <taxon>Caryophanaceae</taxon>
        <taxon>Ureibacillus</taxon>
    </lineage>
</organism>
<keyword evidence="6" id="KW-0418">Kinase</keyword>
<evidence type="ECO:0000256" key="9">
    <source>
        <dbReference type="SAM" id="Phobius"/>
    </source>
</evidence>
<comment type="catalytic activity">
    <reaction evidence="1">
        <text>ATP + protein L-histidine = ADP + protein N-phospho-L-histidine.</text>
        <dbReference type="EC" id="2.7.13.3"/>
    </reaction>
</comment>
<gene>
    <name evidence="11" type="ORF">FKZ59_12760</name>
</gene>
<evidence type="ECO:0000256" key="6">
    <source>
        <dbReference type="ARBA" id="ARBA00022777"/>
    </source>
</evidence>
<dbReference type="OrthoDB" id="1674512at2"/>
<dbReference type="InterPro" id="IPR003594">
    <property type="entry name" value="HATPase_dom"/>
</dbReference>
<name>A0A540UXI5_9BACL</name>
<dbReference type="Proteomes" id="UP000315753">
    <property type="component" value="Unassembled WGS sequence"/>
</dbReference>
<evidence type="ECO:0000313" key="11">
    <source>
        <dbReference type="EMBL" id="TQE89209.1"/>
    </source>
</evidence>
<evidence type="ECO:0000256" key="2">
    <source>
        <dbReference type="ARBA" id="ARBA00012438"/>
    </source>
</evidence>
<dbReference type="PANTHER" id="PTHR43065">
    <property type="entry name" value="SENSOR HISTIDINE KINASE"/>
    <property type="match status" value="1"/>
</dbReference>
<dbReference type="GO" id="GO:0005524">
    <property type="term" value="F:ATP binding"/>
    <property type="evidence" value="ECO:0007669"/>
    <property type="project" value="UniProtKB-KW"/>
</dbReference>
<keyword evidence="9" id="KW-1133">Transmembrane helix</keyword>
<dbReference type="InterPro" id="IPR036890">
    <property type="entry name" value="HATPase_C_sf"/>
</dbReference>
<dbReference type="InterPro" id="IPR005467">
    <property type="entry name" value="His_kinase_dom"/>
</dbReference>
<keyword evidence="3" id="KW-0597">Phosphoprotein</keyword>
<dbReference type="AlphaFoldDB" id="A0A540UXI5"/>
<dbReference type="Gene3D" id="3.30.565.10">
    <property type="entry name" value="Histidine kinase-like ATPase, C-terminal domain"/>
    <property type="match status" value="1"/>
</dbReference>
<dbReference type="SUPFAM" id="SSF55874">
    <property type="entry name" value="ATPase domain of HSP90 chaperone/DNA topoisomerase II/histidine kinase"/>
    <property type="match status" value="1"/>
</dbReference>
<sequence>MEQKKFIDRNDALLIFIVAIITAVASEVKVIPFEGAPFRFGLGTVMFFLAALISPLPLIYAGFATGMVIALFRTMLDVFIYESAFTSSLISHLPAGLFYILFALGLHMIKLEKFKSKPFLLASWVTIIEFASNSIEQLTTSFFITNIPITIKEVLLLLLVAVLRSFFVVGIYSSITVKEQKRQVQQLLNFISTLYVEALYLKKSMNEIEKITAESYSLYDELKNIDLTLSMKALNIAQEIHEVKKDEQRIYAGLSKILNMEPLDAYFISELLQFVKEANEKYSEMLNKQIDFMISYNEDFRTNEHIPLLALINNLVANAVEAIEEKGVIHISINTGEDDVIISVEDTGVGIPENLIPVIFDAGFTTKYNREGVPSTGIGLSHVQAIVEKLNGTIHVESDQTTKFTIHIPIQHLQKGDVP</sequence>
<keyword evidence="8" id="KW-0902">Two-component regulatory system</keyword>
<feature type="transmembrane region" description="Helical" evidence="9">
    <location>
        <begin position="84"/>
        <end position="106"/>
    </location>
</feature>
<dbReference type="PRINTS" id="PR00344">
    <property type="entry name" value="BCTRLSENSOR"/>
</dbReference>
<keyword evidence="9" id="KW-0812">Transmembrane</keyword>
<reference evidence="11 12" key="1">
    <citation type="submission" date="2019-06" db="EMBL/GenBank/DDBJ databases">
        <title>Genome sequence of Ureibacillus terrenus.</title>
        <authorList>
            <person name="Maclea K.S."/>
            <person name="Simoes M."/>
        </authorList>
    </citation>
    <scope>NUCLEOTIDE SEQUENCE [LARGE SCALE GENOMIC DNA]</scope>
    <source>
        <strain evidence="11 12">ATCC BAA-384</strain>
    </source>
</reference>
<keyword evidence="9" id="KW-0472">Membrane</keyword>
<keyword evidence="12" id="KW-1185">Reference proteome</keyword>
<evidence type="ECO:0000256" key="7">
    <source>
        <dbReference type="ARBA" id="ARBA00022840"/>
    </source>
</evidence>
<dbReference type="EMBL" id="VIGD01000021">
    <property type="protein sequence ID" value="TQE89209.1"/>
    <property type="molecule type" value="Genomic_DNA"/>
</dbReference>
<feature type="transmembrane region" description="Helical" evidence="9">
    <location>
        <begin position="118"/>
        <end position="135"/>
    </location>
</feature>
<dbReference type="SMART" id="SM00387">
    <property type="entry name" value="HATPase_c"/>
    <property type="match status" value="1"/>
</dbReference>
<keyword evidence="7" id="KW-0067">ATP-binding</keyword>
<dbReference type="InterPro" id="IPR004358">
    <property type="entry name" value="Sig_transdc_His_kin-like_C"/>
</dbReference>
<dbReference type="GO" id="GO:0000160">
    <property type="term" value="P:phosphorelay signal transduction system"/>
    <property type="evidence" value="ECO:0007669"/>
    <property type="project" value="UniProtKB-KW"/>
</dbReference>
<feature type="transmembrane region" description="Helical" evidence="9">
    <location>
        <begin position="155"/>
        <end position="175"/>
    </location>
</feature>
<evidence type="ECO:0000256" key="1">
    <source>
        <dbReference type="ARBA" id="ARBA00000085"/>
    </source>
</evidence>
<evidence type="ECO:0000256" key="3">
    <source>
        <dbReference type="ARBA" id="ARBA00022553"/>
    </source>
</evidence>
<feature type="domain" description="Histidine kinase" evidence="10">
    <location>
        <begin position="213"/>
        <end position="412"/>
    </location>
</feature>
<dbReference type="PANTHER" id="PTHR43065:SF10">
    <property type="entry name" value="PEROXIDE STRESS-ACTIVATED HISTIDINE KINASE MAK3"/>
    <property type="match status" value="1"/>
</dbReference>
<proteinExistence type="predicted"/>
<dbReference type="RefSeq" id="WP_141603143.1">
    <property type="nucleotide sequence ID" value="NZ_JARMSC010000013.1"/>
</dbReference>
<accession>A0A540UXI5</accession>
<dbReference type="EC" id="2.7.13.3" evidence="2"/>
<evidence type="ECO:0000256" key="5">
    <source>
        <dbReference type="ARBA" id="ARBA00022741"/>
    </source>
</evidence>
<feature type="transmembrane region" description="Helical" evidence="9">
    <location>
        <begin position="45"/>
        <end position="72"/>
    </location>
</feature>
<dbReference type="GO" id="GO:0004673">
    <property type="term" value="F:protein histidine kinase activity"/>
    <property type="evidence" value="ECO:0007669"/>
    <property type="project" value="UniProtKB-EC"/>
</dbReference>
<evidence type="ECO:0000313" key="12">
    <source>
        <dbReference type="Proteomes" id="UP000315753"/>
    </source>
</evidence>
<feature type="transmembrane region" description="Helical" evidence="9">
    <location>
        <begin position="12"/>
        <end position="33"/>
    </location>
</feature>
<keyword evidence="5" id="KW-0547">Nucleotide-binding</keyword>
<keyword evidence="4" id="KW-0808">Transferase</keyword>
<evidence type="ECO:0000256" key="4">
    <source>
        <dbReference type="ARBA" id="ARBA00022679"/>
    </source>
</evidence>
<dbReference type="PROSITE" id="PS50109">
    <property type="entry name" value="HIS_KIN"/>
    <property type="match status" value="1"/>
</dbReference>
<comment type="caution">
    <text evidence="11">The sequence shown here is derived from an EMBL/GenBank/DDBJ whole genome shotgun (WGS) entry which is preliminary data.</text>
</comment>
<evidence type="ECO:0000259" key="10">
    <source>
        <dbReference type="PROSITE" id="PS50109"/>
    </source>
</evidence>
<dbReference type="Pfam" id="PF02518">
    <property type="entry name" value="HATPase_c"/>
    <property type="match status" value="1"/>
</dbReference>
<protein>
    <recommendedName>
        <fullName evidence="2">histidine kinase</fullName>
        <ecNumber evidence="2">2.7.13.3</ecNumber>
    </recommendedName>
</protein>